<keyword evidence="2" id="KW-0645">Protease</keyword>
<protein>
    <recommendedName>
        <fullName evidence="9">Peptidase M48 domain-containing protein</fullName>
    </recommendedName>
</protein>
<name>A0A165D3G4_9BASI</name>
<evidence type="ECO:0000256" key="7">
    <source>
        <dbReference type="SAM" id="MobiDB-lite"/>
    </source>
</evidence>
<dbReference type="AlphaFoldDB" id="A0A165D3G4"/>
<keyword evidence="3" id="KW-0479">Metal-binding</keyword>
<dbReference type="PANTHER" id="PTHR22726:SF18">
    <property type="entry name" value="PEPTIDASE M48 DOMAIN-CONTAINING PROTEIN"/>
    <property type="match status" value="1"/>
</dbReference>
<evidence type="ECO:0000256" key="6">
    <source>
        <dbReference type="ARBA" id="ARBA00023049"/>
    </source>
</evidence>
<organism evidence="10 11">
    <name type="scientific">Calocera cornea HHB12733</name>
    <dbReference type="NCBI Taxonomy" id="1353952"/>
    <lineage>
        <taxon>Eukaryota</taxon>
        <taxon>Fungi</taxon>
        <taxon>Dikarya</taxon>
        <taxon>Basidiomycota</taxon>
        <taxon>Agaricomycotina</taxon>
        <taxon>Dacrymycetes</taxon>
        <taxon>Dacrymycetales</taxon>
        <taxon>Dacrymycetaceae</taxon>
        <taxon>Calocera</taxon>
    </lineage>
</organism>
<gene>
    <name evidence="10" type="ORF">CALCODRAFT_512337</name>
</gene>
<feature type="region of interest" description="Disordered" evidence="7">
    <location>
        <begin position="385"/>
        <end position="409"/>
    </location>
</feature>
<keyword evidence="5" id="KW-0862">Zinc</keyword>
<evidence type="ECO:0000313" key="10">
    <source>
        <dbReference type="EMBL" id="KZT51992.1"/>
    </source>
</evidence>
<keyword evidence="11" id="KW-1185">Reference proteome</keyword>
<dbReference type="GO" id="GO:0034982">
    <property type="term" value="P:mitochondrial protein processing"/>
    <property type="evidence" value="ECO:0007669"/>
    <property type="project" value="TreeGrafter"/>
</dbReference>
<evidence type="ECO:0000256" key="1">
    <source>
        <dbReference type="ARBA" id="ARBA00001947"/>
    </source>
</evidence>
<comment type="cofactor">
    <cofactor evidence="1">
        <name>Zn(2+)</name>
        <dbReference type="ChEBI" id="CHEBI:29105"/>
    </cofactor>
</comment>
<proteinExistence type="predicted"/>
<feature type="transmembrane region" description="Helical" evidence="8">
    <location>
        <begin position="146"/>
        <end position="167"/>
    </location>
</feature>
<dbReference type="Pfam" id="PF01435">
    <property type="entry name" value="Peptidase_M48"/>
    <property type="match status" value="1"/>
</dbReference>
<evidence type="ECO:0000256" key="5">
    <source>
        <dbReference type="ARBA" id="ARBA00022833"/>
    </source>
</evidence>
<dbReference type="STRING" id="1353952.A0A165D3G4"/>
<evidence type="ECO:0000256" key="8">
    <source>
        <dbReference type="SAM" id="Phobius"/>
    </source>
</evidence>
<dbReference type="GO" id="GO:0046872">
    <property type="term" value="F:metal ion binding"/>
    <property type="evidence" value="ECO:0007669"/>
    <property type="project" value="UniProtKB-KW"/>
</dbReference>
<dbReference type="InterPro" id="IPR001915">
    <property type="entry name" value="Peptidase_M48"/>
</dbReference>
<evidence type="ECO:0000256" key="4">
    <source>
        <dbReference type="ARBA" id="ARBA00022801"/>
    </source>
</evidence>
<keyword evidence="8" id="KW-0472">Membrane</keyword>
<sequence>MARPRAGCTPLPLLRRHVRCPAVITTLAYRVVQLAGKHPFQAQRKHYVAAPQGAFVDGRLFHASQPRKAPPLLLWLVALLKSSATLNAAATVGRITLSLLPWAWFRERMATRAIQIAQDHPDIAAAHPRWAGLIHQNARWLGFLRWTVWILAITPVVLIAVTCIASTERTPISGRWRMIMLSPEEEEQIHKDLKGYGWYTSVIKQMTEASPTGDIPKILNPHDWRWRWVEDTLRRLEQGINVIPASSTAAPSAAAERYYSVSHEGPTPPPSKYPLLPRPRLSQLMHALPPSLENDDPAAEARRAADPENHTHHLAPHAQLGPPYNILLVDKPECNAFSHGYGPAGAGGIVLYTGFLDEILSHNRELPPAPPVQKQRQDSRLWSSLMGVLTPPPSPPRSPAPPAAPTPRQTDELAVVLAHELSHLILCHHLESLSSSLIVTPTLFAMCSDIARTVLFPLTMFFGPFLNDAIAKMFQVGHKQVMKSQLECTTKVLEVEADAISARLLAYAGYDPRSAVRFWESRLGSDDLSCSGNKSSRRQGFEGKDHPLSEERLVELKAELARWERWNTRAATAAA</sequence>
<dbReference type="OrthoDB" id="7464992at2759"/>
<dbReference type="PANTHER" id="PTHR22726">
    <property type="entry name" value="METALLOENDOPEPTIDASE OMA1"/>
    <property type="match status" value="1"/>
</dbReference>
<dbReference type="Proteomes" id="UP000076842">
    <property type="component" value="Unassembled WGS sequence"/>
</dbReference>
<dbReference type="InterPro" id="IPR051156">
    <property type="entry name" value="Mito/Outer_Membr_Metalloprot"/>
</dbReference>
<evidence type="ECO:0000256" key="2">
    <source>
        <dbReference type="ARBA" id="ARBA00022670"/>
    </source>
</evidence>
<dbReference type="EMBL" id="KV424082">
    <property type="protein sequence ID" value="KZT51992.1"/>
    <property type="molecule type" value="Genomic_DNA"/>
</dbReference>
<evidence type="ECO:0000256" key="3">
    <source>
        <dbReference type="ARBA" id="ARBA00022723"/>
    </source>
</evidence>
<reference evidence="10 11" key="1">
    <citation type="journal article" date="2016" name="Mol. Biol. Evol.">
        <title>Comparative Genomics of Early-Diverging Mushroom-Forming Fungi Provides Insights into the Origins of Lignocellulose Decay Capabilities.</title>
        <authorList>
            <person name="Nagy L.G."/>
            <person name="Riley R."/>
            <person name="Tritt A."/>
            <person name="Adam C."/>
            <person name="Daum C."/>
            <person name="Floudas D."/>
            <person name="Sun H."/>
            <person name="Yadav J.S."/>
            <person name="Pangilinan J."/>
            <person name="Larsson K.H."/>
            <person name="Matsuura K."/>
            <person name="Barry K."/>
            <person name="Labutti K."/>
            <person name="Kuo R."/>
            <person name="Ohm R.A."/>
            <person name="Bhattacharya S.S."/>
            <person name="Shirouzu T."/>
            <person name="Yoshinaga Y."/>
            <person name="Martin F.M."/>
            <person name="Grigoriev I.V."/>
            <person name="Hibbett D.S."/>
        </authorList>
    </citation>
    <scope>NUCLEOTIDE SEQUENCE [LARGE SCALE GENOMIC DNA]</scope>
    <source>
        <strain evidence="10 11">HHB12733</strain>
    </source>
</reference>
<dbReference type="GO" id="GO:0004222">
    <property type="term" value="F:metalloendopeptidase activity"/>
    <property type="evidence" value="ECO:0007669"/>
    <property type="project" value="InterPro"/>
</dbReference>
<accession>A0A165D3G4</accession>
<evidence type="ECO:0000313" key="11">
    <source>
        <dbReference type="Proteomes" id="UP000076842"/>
    </source>
</evidence>
<keyword evidence="8" id="KW-1133">Transmembrane helix</keyword>
<feature type="domain" description="Peptidase M48" evidence="9">
    <location>
        <begin position="309"/>
        <end position="558"/>
    </location>
</feature>
<feature type="compositionally biased region" description="Basic and acidic residues" evidence="7">
    <location>
        <begin position="299"/>
        <end position="311"/>
    </location>
</feature>
<dbReference type="InParanoid" id="A0A165D3G4"/>
<keyword evidence="6" id="KW-0482">Metalloprotease</keyword>
<feature type="region of interest" description="Disordered" evidence="7">
    <location>
        <begin position="288"/>
        <end position="319"/>
    </location>
</feature>
<evidence type="ECO:0000259" key="9">
    <source>
        <dbReference type="Pfam" id="PF01435"/>
    </source>
</evidence>
<keyword evidence="4" id="KW-0378">Hydrolase</keyword>
<feature type="compositionally biased region" description="Pro residues" evidence="7">
    <location>
        <begin position="390"/>
        <end position="405"/>
    </location>
</feature>
<dbReference type="GO" id="GO:0006515">
    <property type="term" value="P:protein quality control for misfolded or incompletely synthesized proteins"/>
    <property type="evidence" value="ECO:0007669"/>
    <property type="project" value="TreeGrafter"/>
</dbReference>
<dbReference type="GO" id="GO:0005743">
    <property type="term" value="C:mitochondrial inner membrane"/>
    <property type="evidence" value="ECO:0007669"/>
    <property type="project" value="TreeGrafter"/>
</dbReference>
<feature type="region of interest" description="Disordered" evidence="7">
    <location>
        <begin position="524"/>
        <end position="545"/>
    </location>
</feature>
<keyword evidence="8" id="KW-0812">Transmembrane</keyword>